<dbReference type="OrthoDB" id="10063988at2759"/>
<evidence type="ECO:0000313" key="3">
    <source>
        <dbReference type="Proteomes" id="UP000275408"/>
    </source>
</evidence>
<comment type="caution">
    <text evidence="2">The sequence shown here is derived from an EMBL/GenBank/DDBJ whole genome shotgun (WGS) entry which is preliminary data.</text>
</comment>
<dbReference type="PANTHER" id="PTHR47130:SF6">
    <property type="entry name" value="EGG ENVELOPE GLYCOPROTEIN-LIKE PRECURSOR"/>
    <property type="match status" value="1"/>
</dbReference>
<name>A0A3M6URX4_POCDA</name>
<organism evidence="2 3">
    <name type="scientific">Pocillopora damicornis</name>
    <name type="common">Cauliflower coral</name>
    <name type="synonym">Millepora damicornis</name>
    <dbReference type="NCBI Taxonomy" id="46731"/>
    <lineage>
        <taxon>Eukaryota</taxon>
        <taxon>Metazoa</taxon>
        <taxon>Cnidaria</taxon>
        <taxon>Anthozoa</taxon>
        <taxon>Hexacorallia</taxon>
        <taxon>Scleractinia</taxon>
        <taxon>Astrocoeniina</taxon>
        <taxon>Pocilloporidae</taxon>
        <taxon>Pocillopora</taxon>
    </lineage>
</organism>
<keyword evidence="3" id="KW-1185">Reference proteome</keyword>
<reference evidence="2 3" key="1">
    <citation type="journal article" date="2018" name="Sci. Rep.">
        <title>Comparative analysis of the Pocillopora damicornis genome highlights role of immune system in coral evolution.</title>
        <authorList>
            <person name="Cunning R."/>
            <person name="Bay R.A."/>
            <person name="Gillette P."/>
            <person name="Baker A.C."/>
            <person name="Traylor-Knowles N."/>
        </authorList>
    </citation>
    <scope>NUCLEOTIDE SEQUENCE [LARGE SCALE GENOMIC DNA]</scope>
    <source>
        <strain evidence="2">RSMAS</strain>
        <tissue evidence="2">Whole animal</tissue>
    </source>
</reference>
<dbReference type="PROSITE" id="PS51034">
    <property type="entry name" value="ZP_2"/>
    <property type="match status" value="1"/>
</dbReference>
<feature type="domain" description="ZP" evidence="1">
    <location>
        <begin position="51"/>
        <end position="204"/>
    </location>
</feature>
<gene>
    <name evidence="2" type="ORF">pdam_00023152</name>
</gene>
<proteinExistence type="predicted"/>
<dbReference type="EMBL" id="RCHS01000847">
    <property type="protein sequence ID" value="RMX56402.1"/>
    <property type="molecule type" value="Genomic_DNA"/>
</dbReference>
<evidence type="ECO:0000259" key="1">
    <source>
        <dbReference type="PROSITE" id="PS51034"/>
    </source>
</evidence>
<dbReference type="Gene3D" id="2.60.40.3210">
    <property type="entry name" value="Zona pellucida, ZP-N domain"/>
    <property type="match status" value="1"/>
</dbReference>
<protein>
    <recommendedName>
        <fullName evidence="1">ZP domain-containing protein</fullName>
    </recommendedName>
</protein>
<dbReference type="Pfam" id="PF23344">
    <property type="entry name" value="ZP-N"/>
    <property type="match status" value="1"/>
</dbReference>
<dbReference type="AlphaFoldDB" id="A0A3M6URX4"/>
<accession>A0A3M6URX4</accession>
<dbReference type="Proteomes" id="UP000275408">
    <property type="component" value="Unassembled WGS sequence"/>
</dbReference>
<dbReference type="PANTHER" id="PTHR47130">
    <property type="entry name" value="SI:DKEY-19B23.11-RELATED"/>
    <property type="match status" value="1"/>
</dbReference>
<sequence length="204" mass="22868">MAHVQGSKPLSNFDRERRSEEMIHVTRLFLFLILGLQLDEALTEDLGAFISCLQTGIMRVEVNLTKYPPLIAEKMHLNDPNCKATDINETFAVFDIPIDGCGTHGDGSNPEYLLFSNAVHWTPEASEGVLQTRIKGYIAHISCRYPTHGKASAHIKLKESVYYLLIKVLKPKQLTSTDITVVSKARDDKGFSYLHPLRPDASRS</sequence>
<evidence type="ECO:0000313" key="2">
    <source>
        <dbReference type="EMBL" id="RMX56402.1"/>
    </source>
</evidence>
<dbReference type="InterPro" id="IPR001507">
    <property type="entry name" value="ZP_dom"/>
</dbReference>
<dbReference type="InterPro" id="IPR055356">
    <property type="entry name" value="ZP-N"/>
</dbReference>